<name>J9BLH2_WUCBA</name>
<dbReference type="Proteomes" id="UP000004810">
    <property type="component" value="Unassembled WGS sequence"/>
</dbReference>
<accession>J9BLH2</accession>
<dbReference type="InterPro" id="IPR004130">
    <property type="entry name" value="Gpn"/>
</dbReference>
<evidence type="ECO:0000313" key="10">
    <source>
        <dbReference type="EMBL" id="EJW88375.1"/>
    </source>
</evidence>
<gene>
    <name evidence="10" type="ORF">WUBG_00712</name>
</gene>
<dbReference type="EMBL" id="ADBV01000131">
    <property type="protein sequence ID" value="EJW88375.1"/>
    <property type="molecule type" value="Genomic_DNA"/>
</dbReference>
<dbReference type="GO" id="GO:0005737">
    <property type="term" value="C:cytoplasm"/>
    <property type="evidence" value="ECO:0007669"/>
    <property type="project" value="UniProtKB-SubCell"/>
</dbReference>
<comment type="subunit">
    <text evidence="9">Binds to RNA polymerase II.</text>
</comment>
<evidence type="ECO:0000313" key="11">
    <source>
        <dbReference type="Proteomes" id="UP000004810"/>
    </source>
</evidence>
<dbReference type="AlphaFoldDB" id="J9BLH2"/>
<dbReference type="InterPro" id="IPR027417">
    <property type="entry name" value="P-loop_NTPase"/>
</dbReference>
<evidence type="ECO:0000256" key="8">
    <source>
        <dbReference type="ARBA" id="ARBA00055682"/>
    </source>
</evidence>
<evidence type="ECO:0000256" key="6">
    <source>
        <dbReference type="ARBA" id="ARBA00023134"/>
    </source>
</evidence>
<keyword evidence="5" id="KW-0175">Coiled coil</keyword>
<dbReference type="Gene3D" id="3.40.50.300">
    <property type="entry name" value="P-loop containing nucleotide triphosphate hydrolases"/>
    <property type="match status" value="1"/>
</dbReference>
<dbReference type="Pfam" id="PF03029">
    <property type="entry name" value="ATP_bind_1"/>
    <property type="match status" value="1"/>
</dbReference>
<evidence type="ECO:0000256" key="2">
    <source>
        <dbReference type="ARBA" id="ARBA00022490"/>
    </source>
</evidence>
<dbReference type="SUPFAM" id="SSF52540">
    <property type="entry name" value="P-loop containing nucleoside triphosphate hydrolases"/>
    <property type="match status" value="1"/>
</dbReference>
<evidence type="ECO:0000256" key="7">
    <source>
        <dbReference type="ARBA" id="ARBA00023242"/>
    </source>
</evidence>
<evidence type="ECO:0000256" key="4">
    <source>
        <dbReference type="ARBA" id="ARBA00022801"/>
    </source>
</evidence>
<organism evidence="10 11">
    <name type="scientific">Wuchereria bancrofti</name>
    <dbReference type="NCBI Taxonomy" id="6293"/>
    <lineage>
        <taxon>Eukaryota</taxon>
        <taxon>Metazoa</taxon>
        <taxon>Ecdysozoa</taxon>
        <taxon>Nematoda</taxon>
        <taxon>Chromadorea</taxon>
        <taxon>Rhabditida</taxon>
        <taxon>Spirurina</taxon>
        <taxon>Spiruromorpha</taxon>
        <taxon>Filarioidea</taxon>
        <taxon>Onchocercidae</taxon>
        <taxon>Wuchereria</taxon>
    </lineage>
</organism>
<protein>
    <recommendedName>
        <fullName evidence="9">GPN-loop GTPase</fullName>
        <ecNumber evidence="9">3.6.5.-</ecNumber>
    </recommendedName>
</protein>
<comment type="function">
    <text evidence="8 9">Small GTPase required for proper nuclear import of RNA polymerase II (RNAPII). May act at an RNAP assembly step prior to nuclear import.</text>
</comment>
<evidence type="ECO:0000256" key="5">
    <source>
        <dbReference type="ARBA" id="ARBA00023054"/>
    </source>
</evidence>
<dbReference type="PANTHER" id="PTHR21231:SF8">
    <property type="entry name" value="GPN-LOOP GTPASE 1"/>
    <property type="match status" value="1"/>
</dbReference>
<evidence type="ECO:0000256" key="1">
    <source>
        <dbReference type="ARBA" id="ARBA00005290"/>
    </source>
</evidence>
<dbReference type="GO" id="GO:0005525">
    <property type="term" value="F:GTP binding"/>
    <property type="evidence" value="ECO:0007669"/>
    <property type="project" value="UniProtKB-KW"/>
</dbReference>
<dbReference type="InterPro" id="IPR030230">
    <property type="entry name" value="Gpn1/Npa3/XAB1"/>
</dbReference>
<keyword evidence="2 9" id="KW-0963">Cytoplasm</keyword>
<dbReference type="GO" id="GO:0005634">
    <property type="term" value="C:nucleus"/>
    <property type="evidence" value="ECO:0007669"/>
    <property type="project" value="UniProtKB-SubCell"/>
</dbReference>
<reference evidence="11" key="1">
    <citation type="submission" date="2012-08" db="EMBL/GenBank/DDBJ databases">
        <title>The Genome Sequence of Wuchereria bancrofti.</title>
        <authorList>
            <person name="Nutman T.B."/>
            <person name="Fink D.L."/>
            <person name="Russ C."/>
            <person name="Young S."/>
            <person name="Zeng Q."/>
            <person name="Koehrsen M."/>
            <person name="Alvarado L."/>
            <person name="Berlin A."/>
            <person name="Chapman S.B."/>
            <person name="Chen Z."/>
            <person name="Freedman E."/>
            <person name="Gellesch M."/>
            <person name="Goldberg J."/>
            <person name="Griggs A."/>
            <person name="Gujja S."/>
            <person name="Heilman E.R."/>
            <person name="Heiman D."/>
            <person name="Hepburn T."/>
            <person name="Howarth C."/>
            <person name="Jen D."/>
            <person name="Larson L."/>
            <person name="Lewis B."/>
            <person name="Mehta T."/>
            <person name="Park D."/>
            <person name="Pearson M."/>
            <person name="Roberts A."/>
            <person name="Saif S."/>
            <person name="Shea T."/>
            <person name="Shenoy N."/>
            <person name="Sisk P."/>
            <person name="Stolte C."/>
            <person name="Sykes S."/>
            <person name="Walk T."/>
            <person name="White J."/>
            <person name="Yandava C."/>
            <person name="Haas B."/>
            <person name="Henn M.R."/>
            <person name="Nusbaum C."/>
            <person name="Birren B."/>
        </authorList>
    </citation>
    <scope>NUCLEOTIDE SEQUENCE [LARGE SCALE GENOMIC DNA]</scope>
    <source>
        <strain evidence="11">NA</strain>
    </source>
</reference>
<dbReference type="EC" id="3.6.5.-" evidence="9"/>
<dbReference type="PANTHER" id="PTHR21231">
    <property type="entry name" value="XPA-BINDING PROTEIN 1-RELATED"/>
    <property type="match status" value="1"/>
</dbReference>
<proteinExistence type="inferred from homology"/>
<dbReference type="GO" id="GO:0003924">
    <property type="term" value="F:GTPase activity"/>
    <property type="evidence" value="ECO:0007669"/>
    <property type="project" value="InterPro"/>
</dbReference>
<evidence type="ECO:0000256" key="3">
    <source>
        <dbReference type="ARBA" id="ARBA00022741"/>
    </source>
</evidence>
<dbReference type="FunFam" id="3.40.50.300:FF:000888">
    <property type="entry name" value="GPN-loop GTPase 1"/>
    <property type="match status" value="1"/>
</dbReference>
<dbReference type="CDD" id="cd17870">
    <property type="entry name" value="GPN1"/>
    <property type="match status" value="1"/>
</dbReference>
<comment type="caution">
    <text evidence="10">The sequence shown here is derived from an EMBL/GenBank/DDBJ whole genome shotgun (WGS) entry which is preliminary data.</text>
</comment>
<keyword evidence="7" id="KW-0539">Nucleus</keyword>
<evidence type="ECO:0000256" key="9">
    <source>
        <dbReference type="RuleBase" id="RU365059"/>
    </source>
</evidence>
<sequence length="341" mass="38023">MKTSASSSSSNGVFGDSTATVIVLGMAGSGKSAFVQRVTARLRQQNIVPYLVNLDPAVTTIPYAANIDIRDTVKYKHVMKEYHLGPNGAIMTCLNLICTKFNLEYYMFQIVDFIKSRSEQCPYCLLDTPGQIEAFTWSASGSIITDSLASSFPTLVAFIIDSVRAANPTTFMSNMLYACSILYRTKLPFIVVFNKADIIKPTFATKWMNDFESFQEALDQNSTSYMNDLTRSLSLVLDQFYQNLATVSVSSITGEGIDDFLKLAQSCVKQYFEVYRPMYDQLLKEKADLLAKETAESLEKLCSMEKKIIDLAPILETAPKTEKIHIGGVDQENSEDAMLLR</sequence>
<keyword evidence="3 9" id="KW-0547">Nucleotide-binding</keyword>
<comment type="similarity">
    <text evidence="1 9">Belongs to the GPN-loop GTPase family.</text>
</comment>
<keyword evidence="4 9" id="KW-0378">Hydrolase</keyword>
<comment type="subcellular location">
    <subcellularLocation>
        <location evidence="9">Cytoplasm</location>
    </subcellularLocation>
    <subcellularLocation>
        <location evidence="9">Nucleus</location>
    </subcellularLocation>
</comment>
<keyword evidence="6 9" id="KW-0342">GTP-binding</keyword>